<feature type="compositionally biased region" description="Basic and acidic residues" evidence="1">
    <location>
        <begin position="1"/>
        <end position="20"/>
    </location>
</feature>
<dbReference type="InParanoid" id="A0A1E7EK74"/>
<keyword evidence="3" id="KW-1185">Reference proteome</keyword>
<name>A0A1E7EK74_9STRA</name>
<gene>
    <name evidence="2" type="ORF">FRACYDRAFT_255037</name>
</gene>
<evidence type="ECO:0000313" key="2">
    <source>
        <dbReference type="EMBL" id="OEU06329.1"/>
    </source>
</evidence>
<evidence type="ECO:0000256" key="1">
    <source>
        <dbReference type="SAM" id="MobiDB-lite"/>
    </source>
</evidence>
<reference evidence="2 3" key="1">
    <citation type="submission" date="2016-09" db="EMBL/GenBank/DDBJ databases">
        <title>Extensive genetic diversity and differential bi-allelic expression allows diatom success in the polar Southern Ocean.</title>
        <authorList>
            <consortium name="DOE Joint Genome Institute"/>
            <person name="Mock T."/>
            <person name="Otillar R.P."/>
            <person name="Strauss J."/>
            <person name="Dupont C."/>
            <person name="Frickenhaus S."/>
            <person name="Maumus F."/>
            <person name="Mcmullan M."/>
            <person name="Sanges R."/>
            <person name="Schmutz J."/>
            <person name="Toseland A."/>
            <person name="Valas R."/>
            <person name="Veluchamy A."/>
            <person name="Ward B.J."/>
            <person name="Allen A."/>
            <person name="Barry K."/>
            <person name="Falciatore A."/>
            <person name="Ferrante M."/>
            <person name="Fortunato A.E."/>
            <person name="Gloeckner G."/>
            <person name="Gruber A."/>
            <person name="Hipkin R."/>
            <person name="Janech M."/>
            <person name="Kroth P."/>
            <person name="Leese F."/>
            <person name="Lindquist E."/>
            <person name="Lyon B.R."/>
            <person name="Martin J."/>
            <person name="Mayer C."/>
            <person name="Parker M."/>
            <person name="Quesneville H."/>
            <person name="Raymond J."/>
            <person name="Uhlig C."/>
            <person name="Valentin K.U."/>
            <person name="Worden A.Z."/>
            <person name="Armbrust E.V."/>
            <person name="Bowler C."/>
            <person name="Green B."/>
            <person name="Moulton V."/>
            <person name="Van Oosterhout C."/>
            <person name="Grigoriev I."/>
        </authorList>
    </citation>
    <scope>NUCLEOTIDE SEQUENCE [LARGE SCALE GENOMIC DNA]</scope>
    <source>
        <strain evidence="2 3">CCMP1102</strain>
    </source>
</reference>
<accession>A0A1E7EK74</accession>
<dbReference type="EMBL" id="KV784413">
    <property type="protein sequence ID" value="OEU06329.1"/>
    <property type="molecule type" value="Genomic_DNA"/>
</dbReference>
<dbReference type="Proteomes" id="UP000095751">
    <property type="component" value="Unassembled WGS sequence"/>
</dbReference>
<dbReference type="KEGG" id="fcy:FRACYDRAFT_255037"/>
<evidence type="ECO:0000313" key="3">
    <source>
        <dbReference type="Proteomes" id="UP000095751"/>
    </source>
</evidence>
<organism evidence="2 3">
    <name type="scientific">Fragilariopsis cylindrus CCMP1102</name>
    <dbReference type="NCBI Taxonomy" id="635003"/>
    <lineage>
        <taxon>Eukaryota</taxon>
        <taxon>Sar</taxon>
        <taxon>Stramenopiles</taxon>
        <taxon>Ochrophyta</taxon>
        <taxon>Bacillariophyta</taxon>
        <taxon>Bacillariophyceae</taxon>
        <taxon>Bacillariophycidae</taxon>
        <taxon>Bacillariales</taxon>
        <taxon>Bacillariaceae</taxon>
        <taxon>Fragilariopsis</taxon>
    </lineage>
</organism>
<sequence length="134" mass="15386">MNFSMDERKEACSTKGKTDNILDPSNPETKKKKPKRAWTNLLFLLCECILNNLQKKPKDKPKRPLSAYNMFFPSLKCLPIILLLTENKVDSVHQLSSYLSKISFPLMKFTIDNNTVQSTLYHSLEEFSLSIASL</sequence>
<feature type="region of interest" description="Disordered" evidence="1">
    <location>
        <begin position="1"/>
        <end position="34"/>
    </location>
</feature>
<dbReference type="AlphaFoldDB" id="A0A1E7EK74"/>
<protein>
    <submittedName>
        <fullName evidence="2">Uncharacterized protein</fullName>
    </submittedName>
</protein>
<proteinExistence type="predicted"/>